<dbReference type="GO" id="GO:0051119">
    <property type="term" value="F:sugar transmembrane transporter activity"/>
    <property type="evidence" value="ECO:0007669"/>
    <property type="project" value="InterPro"/>
</dbReference>
<dbReference type="AlphaFoldDB" id="A0A2J7Q079"/>
<evidence type="ECO:0000256" key="7">
    <source>
        <dbReference type="ARBA" id="ARBA00024348"/>
    </source>
</evidence>
<dbReference type="InterPro" id="IPR005829">
    <property type="entry name" value="Sugar_transporter_CS"/>
</dbReference>
<protein>
    <submittedName>
        <fullName evidence="12">Facilitated trehalose transporter Tret1-2-like protein</fullName>
    </submittedName>
</protein>
<evidence type="ECO:0000313" key="12">
    <source>
        <dbReference type="EMBL" id="PNF21990.1"/>
    </source>
</evidence>
<dbReference type="Pfam" id="PF00083">
    <property type="entry name" value="Sugar_tr"/>
    <property type="match status" value="1"/>
</dbReference>
<dbReference type="Gene3D" id="1.20.1250.20">
    <property type="entry name" value="MFS general substrate transporter like domains"/>
    <property type="match status" value="1"/>
</dbReference>
<reference evidence="12 13" key="1">
    <citation type="submission" date="2017-12" db="EMBL/GenBank/DDBJ databases">
        <title>Hemimetabolous genomes reveal molecular basis of termite eusociality.</title>
        <authorList>
            <person name="Harrison M.C."/>
            <person name="Jongepier E."/>
            <person name="Robertson H.M."/>
            <person name="Arning N."/>
            <person name="Bitard-Feildel T."/>
            <person name="Chao H."/>
            <person name="Childers C.P."/>
            <person name="Dinh H."/>
            <person name="Doddapaneni H."/>
            <person name="Dugan S."/>
            <person name="Gowin J."/>
            <person name="Greiner C."/>
            <person name="Han Y."/>
            <person name="Hu H."/>
            <person name="Hughes D.S.T."/>
            <person name="Huylmans A.-K."/>
            <person name="Kemena C."/>
            <person name="Kremer L.P.M."/>
            <person name="Lee S.L."/>
            <person name="Lopez-Ezquerra A."/>
            <person name="Mallet L."/>
            <person name="Monroy-Kuhn J.M."/>
            <person name="Moser A."/>
            <person name="Murali S.C."/>
            <person name="Muzny D.M."/>
            <person name="Otani S."/>
            <person name="Piulachs M.-D."/>
            <person name="Poelchau M."/>
            <person name="Qu J."/>
            <person name="Schaub F."/>
            <person name="Wada-Katsumata A."/>
            <person name="Worley K.C."/>
            <person name="Xie Q."/>
            <person name="Ylla G."/>
            <person name="Poulsen M."/>
            <person name="Gibbs R.A."/>
            <person name="Schal C."/>
            <person name="Richards S."/>
            <person name="Belles X."/>
            <person name="Korb J."/>
            <person name="Bornberg-Bauer E."/>
        </authorList>
    </citation>
    <scope>NUCLEOTIDE SEQUENCE [LARGE SCALE GENOMIC DNA]</scope>
    <source>
        <tissue evidence="12">Whole body</tissue>
    </source>
</reference>
<name>A0A2J7Q079_9NEOP</name>
<feature type="transmembrane region" description="Helical" evidence="10">
    <location>
        <begin position="459"/>
        <end position="477"/>
    </location>
</feature>
<evidence type="ECO:0000259" key="11">
    <source>
        <dbReference type="PROSITE" id="PS50850"/>
    </source>
</evidence>
<evidence type="ECO:0000256" key="4">
    <source>
        <dbReference type="ARBA" id="ARBA00022989"/>
    </source>
</evidence>
<feature type="transmembrane region" description="Helical" evidence="10">
    <location>
        <begin position="329"/>
        <end position="350"/>
    </location>
</feature>
<evidence type="ECO:0000256" key="3">
    <source>
        <dbReference type="ARBA" id="ARBA00022692"/>
    </source>
</evidence>
<dbReference type="InterPro" id="IPR050549">
    <property type="entry name" value="MFS_Trehalose_Transporter"/>
</dbReference>
<dbReference type="FunFam" id="1.20.1250.20:FF:000055">
    <property type="entry name" value="Facilitated trehalose transporter Tret1-2 homolog"/>
    <property type="match status" value="1"/>
</dbReference>
<dbReference type="InParanoid" id="A0A2J7Q079"/>
<dbReference type="SUPFAM" id="SSF103473">
    <property type="entry name" value="MFS general substrate transporter"/>
    <property type="match status" value="1"/>
</dbReference>
<feature type="compositionally biased region" description="Basic and acidic residues" evidence="9">
    <location>
        <begin position="502"/>
        <end position="513"/>
    </location>
</feature>
<feature type="transmembrane region" description="Helical" evidence="10">
    <location>
        <begin position="171"/>
        <end position="192"/>
    </location>
</feature>
<feature type="transmembrane region" description="Helical" evidence="10">
    <location>
        <begin position="113"/>
        <end position="131"/>
    </location>
</feature>
<organism evidence="12 13">
    <name type="scientific">Cryptotermes secundus</name>
    <dbReference type="NCBI Taxonomy" id="105785"/>
    <lineage>
        <taxon>Eukaryota</taxon>
        <taxon>Metazoa</taxon>
        <taxon>Ecdysozoa</taxon>
        <taxon>Arthropoda</taxon>
        <taxon>Hexapoda</taxon>
        <taxon>Insecta</taxon>
        <taxon>Pterygota</taxon>
        <taxon>Neoptera</taxon>
        <taxon>Polyneoptera</taxon>
        <taxon>Dictyoptera</taxon>
        <taxon>Blattodea</taxon>
        <taxon>Blattoidea</taxon>
        <taxon>Termitoidae</taxon>
        <taxon>Kalotermitidae</taxon>
        <taxon>Cryptotermitinae</taxon>
        <taxon>Cryptotermes</taxon>
    </lineage>
</organism>
<dbReference type="Proteomes" id="UP000235965">
    <property type="component" value="Unassembled WGS sequence"/>
</dbReference>
<keyword evidence="5 10" id="KW-0472">Membrane</keyword>
<feature type="transmembrane region" description="Helical" evidence="10">
    <location>
        <begin position="284"/>
        <end position="317"/>
    </location>
</feature>
<dbReference type="PROSITE" id="PS00216">
    <property type="entry name" value="SUGAR_TRANSPORT_1"/>
    <property type="match status" value="1"/>
</dbReference>
<comment type="subcellular location">
    <subcellularLocation>
        <location evidence="1">Cell membrane</location>
        <topology evidence="1">Multi-pass membrane protein</topology>
    </subcellularLocation>
</comment>
<dbReference type="InterPro" id="IPR003663">
    <property type="entry name" value="Sugar/inositol_transpt"/>
</dbReference>
<gene>
    <name evidence="12" type="ORF">B7P43_G17693</name>
</gene>
<keyword evidence="3 10" id="KW-0812">Transmembrane</keyword>
<dbReference type="NCBIfam" id="TIGR00879">
    <property type="entry name" value="SP"/>
    <property type="match status" value="1"/>
</dbReference>
<dbReference type="PROSITE" id="PS50850">
    <property type="entry name" value="MFS"/>
    <property type="match status" value="1"/>
</dbReference>
<feature type="compositionally biased region" description="Polar residues" evidence="9">
    <location>
        <begin position="514"/>
        <end position="547"/>
    </location>
</feature>
<keyword evidence="2" id="KW-1003">Cell membrane</keyword>
<dbReference type="InterPro" id="IPR005828">
    <property type="entry name" value="MFS_sugar_transport-like"/>
</dbReference>
<dbReference type="PRINTS" id="PR00171">
    <property type="entry name" value="SUGRTRNSPORT"/>
</dbReference>
<keyword evidence="8" id="KW-0813">Transport</keyword>
<dbReference type="OrthoDB" id="6612291at2759"/>
<keyword evidence="4 10" id="KW-1133">Transmembrane helix</keyword>
<proteinExistence type="inferred from homology"/>
<feature type="transmembrane region" description="Helical" evidence="10">
    <location>
        <begin position="137"/>
        <end position="159"/>
    </location>
</feature>
<dbReference type="PROSITE" id="PS00217">
    <property type="entry name" value="SUGAR_TRANSPORT_2"/>
    <property type="match status" value="1"/>
</dbReference>
<feature type="transmembrane region" description="Helical" evidence="10">
    <location>
        <begin position="426"/>
        <end position="447"/>
    </location>
</feature>
<dbReference type="PANTHER" id="PTHR48021">
    <property type="match status" value="1"/>
</dbReference>
<dbReference type="STRING" id="105785.A0A2J7Q079"/>
<evidence type="ECO:0000256" key="6">
    <source>
        <dbReference type="ARBA" id="ARBA00023180"/>
    </source>
</evidence>
<accession>A0A2J7Q079</accession>
<dbReference type="InterPro" id="IPR044775">
    <property type="entry name" value="MFS_ERD6/Tret1-like"/>
</dbReference>
<evidence type="ECO:0000256" key="9">
    <source>
        <dbReference type="SAM" id="MobiDB-lite"/>
    </source>
</evidence>
<dbReference type="InterPro" id="IPR020846">
    <property type="entry name" value="MFS_dom"/>
</dbReference>
<evidence type="ECO:0000256" key="1">
    <source>
        <dbReference type="ARBA" id="ARBA00004651"/>
    </source>
</evidence>
<evidence type="ECO:0000313" key="13">
    <source>
        <dbReference type="Proteomes" id="UP000235965"/>
    </source>
</evidence>
<dbReference type="EMBL" id="NEVH01019998">
    <property type="protein sequence ID" value="PNF21990.1"/>
    <property type="molecule type" value="Genomic_DNA"/>
</dbReference>
<feature type="transmembrane region" description="Helical" evidence="10">
    <location>
        <begin position="391"/>
        <end position="414"/>
    </location>
</feature>
<evidence type="ECO:0000256" key="8">
    <source>
        <dbReference type="RuleBase" id="RU003346"/>
    </source>
</evidence>
<keyword evidence="13" id="KW-1185">Reference proteome</keyword>
<dbReference type="CDD" id="cd17358">
    <property type="entry name" value="MFS_GLUT6_8_Class3_like"/>
    <property type="match status" value="1"/>
</dbReference>
<feature type="transmembrane region" description="Helical" evidence="10">
    <location>
        <begin position="357"/>
        <end position="379"/>
    </location>
</feature>
<sequence>MFCRSRAAAEPTEKDAILRDLQTAAVSEEEEVLVTHNIQNQLLLAMAASLGYMTTGLVRGFSSPGIPSMQQKAPHLVPNESAVSWLSSVPPSGAFVGSLCAGPLMQWVGRRRTLMLSSPLWVLGWCLIALAQTYEMILLARILTGFCVGLVTPSVAVYVSECSYAGIRGVLGSLPALFMAGGILISYLMGAWLPWDQLAWASAGFPALLLVVMIPLPESPAWLLSRGHTADADKSLKWLHHQPHTPKENIPVELKEMPVFTSESTQHQVSSNENSRSGFSIKELFHLPILIPFSLTFTLLIFQQISGIDAIIFYTVSIFHSAGSQINDHLATVLVGLVQLLANILSLFLIDRAGRRPLLIASGAIMCVALAALGTHFHLQKHGMAEGLGLLPLISLMIFMIGFSIGYCSIPFLLMGELIPEKQRSFLSSVAGSLNLGIMFIVIKTYHDLKNSVGEAGAFWLYSTLCLCSCFFVYFLVPETKGRSLKEIEEFFELSQIPKKSNDRNNMEEKHASEQNTTDTAIEVTTKTTSTHGRTNVTATTIQQNKRTTVHED</sequence>
<feature type="region of interest" description="Disordered" evidence="9">
    <location>
        <begin position="502"/>
        <end position="553"/>
    </location>
</feature>
<dbReference type="GO" id="GO:0005886">
    <property type="term" value="C:plasma membrane"/>
    <property type="evidence" value="ECO:0007669"/>
    <property type="project" value="UniProtKB-SubCell"/>
</dbReference>
<comment type="similarity">
    <text evidence="7">Belongs to the major facilitator superfamily. Sugar transporter (TC 2.A.1.1) family. Trehalose transporter subfamily.</text>
</comment>
<evidence type="ECO:0000256" key="10">
    <source>
        <dbReference type="SAM" id="Phobius"/>
    </source>
</evidence>
<evidence type="ECO:0000256" key="5">
    <source>
        <dbReference type="ARBA" id="ARBA00023136"/>
    </source>
</evidence>
<keyword evidence="6" id="KW-0325">Glycoprotein</keyword>
<evidence type="ECO:0000256" key="2">
    <source>
        <dbReference type="ARBA" id="ARBA00022475"/>
    </source>
</evidence>
<feature type="transmembrane region" description="Helical" evidence="10">
    <location>
        <begin position="198"/>
        <end position="216"/>
    </location>
</feature>
<feature type="domain" description="Major facilitator superfamily (MFS) profile" evidence="11">
    <location>
        <begin position="44"/>
        <end position="481"/>
    </location>
</feature>
<dbReference type="InterPro" id="IPR036259">
    <property type="entry name" value="MFS_trans_sf"/>
</dbReference>
<dbReference type="PANTHER" id="PTHR48021:SF96">
    <property type="entry name" value="FACILITATED TREHALOSE TRANSPORTER TRET1-1-RELATED"/>
    <property type="match status" value="1"/>
</dbReference>
<comment type="caution">
    <text evidence="12">The sequence shown here is derived from an EMBL/GenBank/DDBJ whole genome shotgun (WGS) entry which is preliminary data.</text>
</comment>